<feature type="region of interest" description="Disordered" evidence="9">
    <location>
        <begin position="482"/>
        <end position="517"/>
    </location>
</feature>
<protein>
    <recommendedName>
        <fullName evidence="1">non-specific serine/threonine protein kinase</fullName>
        <ecNumber evidence="1">2.7.11.1</ecNumber>
    </recommendedName>
</protein>
<dbReference type="FunFam" id="1.10.510.10:FF:000503">
    <property type="entry name" value="Uncharacterized protein, isoform D"/>
    <property type="match status" value="1"/>
</dbReference>
<dbReference type="InterPro" id="IPR000719">
    <property type="entry name" value="Prot_kinase_dom"/>
</dbReference>
<keyword evidence="2" id="KW-0723">Serine/threonine-protein kinase</keyword>
<keyword evidence="6" id="KW-0067">ATP-binding</keyword>
<dbReference type="SMART" id="SM00220">
    <property type="entry name" value="S_TKc"/>
    <property type="match status" value="1"/>
</dbReference>
<feature type="region of interest" description="Disordered" evidence="9">
    <location>
        <begin position="1491"/>
        <end position="1513"/>
    </location>
</feature>
<feature type="compositionally biased region" description="Basic and acidic residues" evidence="9">
    <location>
        <begin position="1153"/>
        <end position="1170"/>
    </location>
</feature>
<feature type="compositionally biased region" description="Basic and acidic residues" evidence="9">
    <location>
        <begin position="1606"/>
        <end position="1618"/>
    </location>
</feature>
<feature type="compositionally biased region" description="Polar residues" evidence="9">
    <location>
        <begin position="196"/>
        <end position="205"/>
    </location>
</feature>
<feature type="compositionally biased region" description="Pro residues" evidence="9">
    <location>
        <begin position="1903"/>
        <end position="1914"/>
    </location>
</feature>
<sequence length="2912" mass="326941">MEEKKEEKKHRKRNGKPRRVRHHPWDEELSDASGVCGATLTRFLVCMAPVMVSLPGAGTSPTEQQTILEVLNNKQTQQQQQQDATEATPTHTATATTAGTSTHTATPSPPAEGAAGAAVNIANDEIATSTINVPLDEVDSFSVDDLVSSQSTANTESSSSSNESATSQIPNPAVTSAPTTKEAVRIESTEEGEASAVTQRSTNTATVGDTAATKETITIQPIAVDRQCSANSSSSADQGHVLDIESHLIETYSDYQANDDSVGINELPPQQDELTVGSSKVETDVNVRTVIEVEPVGAISKKPVETVLPTRRVHRAESESENVDDAKAASEVVAETLNGKEDVTVEEKEPETEAETETEAVESAFVLPSEPSDAIKATAERLVNEIEREVLDALRKSEDAQNQTNTEGPEAAETQNQLKAEVSADAAIVTQTLNNDAVPEEACKIEEKTEQATTLLDDISNSLTQKVDAQLSEVTSILKSSKTSHAANGDAEQNKHNELKIVNVPSPKTPSDEEERKRFLESLPHLDSNAEAQKLADDCKREYYQSLKKYLIQSQADRPPVPLQTYRWEDLRRAKERGGYPWTHLYKRPLGPDEQPEIVLLLRKSQEFRFLSESPKSLKKVRIDEQVIVKQPERYIQELSEAEEDYPQSAPEDEETHSLRSESISCVSDSILATGKPRKSTRLDKIRGYLRRRKGGRSNEDAQSLPCASISSSRRHSQETLPEPQPNPQILVNGKNTEQKHCYPIMKKLKSMADRQKKRLNIKRIHLGRDEKIVLGEETKILKLKKSPKAERGEIPHFIEKQDSDDVLEIMELDESPSRKRRDDGREDEERPEAANGIHEENELMDTNQSEAVSIVVPDEIIEIPKLVEDNSELPTTSKEAVSTENLQQSEEIEADATAVEADVTAIEVATTAAPPKKAPRLRREHVYEEIEADLTPEALTQPPTTDVGVLELGAIETLKESLAKQDSSALKHIEEGIKPLPLDRMGSSEEDQVATAAAAAAAAADKPTINLLAPLSSVDSASSDEDRNRAQLSPVTEESDAASVEDNLRIVDDNEPIDLKPAIKKEASPAPSDKKVTFSHVEDEAEPHREDIELPTEVQEATQEAAQRKRWTTMSDHEYEPIAAPAEDEQAAAPQTQTEKSDLARNIEKLHEEIKDTEDFQRDLEERYFSSEATTPRTESRTDYEIHTSQVDSSALEELPLKPENRKKGFMASAQDRTRKMQAGLKNQAGKIKTKLRTPAKKPASSSPKAKERKRFKAPEFSKIKMPEIKRPDMSKLKDFKRPEFTKFNKPDMSKFKLPEKFTTLKLKRSKSFKENETQDEEMEVSTQQTDAEPSAQPQKKKFEFNFGTYPRAFRKKKPVETQASLGTETDTAGVSVIPSTETQPSQESSNSPQGDRGPGPVRSRWADKFSDVSYNDSEGSRYRRYGSEQESFDRESSLERRMKDDLEETESEVQEMGILGGVADTKQFAEFDEENRAIHEISKMRAGEFRRRPMVHQDSDLRSEDSKDVEGWTEKEIEKNKLLRKAELEAEASYLKYPSDDVLPQETQSTASSGKKVVMEEIDDDEFFLRKRGVSEDNIELRQYISNAIREGYDRPMNALEHVGQTRESMEYRDYDIPPPKPKRLHKSYRPQDVSQDLESQRSEYGDDLSMSQNGSDYFNTPKRPLRKGRSRSKYSMDSQDFPVAEHIRHEPYFDDDEEYLRPPRNSYKDHEDEVEMNDLDIVGKQVFPGEPEGVNDGVPAPQAPRRRKRDTTRDNSMDKDSYMNGFGGRSVSNSRLQPTDDVIVYRTEHEYPIPLAENEKFAPALETRKSRATNRYDEDDRTSRGADSLGYDDHEESQADRDSNVDKDKYIIDMMENDGYAIVRKEQLPKPTPPARRKKFSRSPGERFASISSGSAKSSTPPPERPPPPRAYTPSTMEEPVPPRRKSATSLEVAPQILEDDYEEPEALQQERPESPRDLQSGEIINKMKFRPLPPPPRPPREKRQRAESKSSAHSAFVSLHERDFADDKIATSSTADSYDPTDVDLEEEETRLPEVEVSTQTDPLPDDFECEEFEITEDMRIIEPRINNLRKTLDELLREEELKIKAAEEAVAAPLTEEEQLTRGLQRFRDANQRSMSERSRASSQADRSKSQSRPPTPSAVVIERRISTPIPSQQAETMLEASLIVRPIDDLDLEEEALRREGLLTDSEQQSKSDVEATTSHDEEEESKHAISEYSVGPSSEELNAALDELRAQAESNYEDEKEEAELSEYASEYEKRADEGSLARSSYDRYIGDETSGKEDEEELELDVAEMKEELLQEIQTDSERYEASTNADEDEQKMSEIEEAPTEEEDAQKISEIDEAPTEEEDNVAPTTAEEVTPTLAQDKPFTYEDKAESLVETRDTTDAAAVLTEDREEATAFEEPPLPPPRRKSTTALELPPTLALVEETSKELTPVPTLAAAALAQPPPQLPAHLGELEVERLRVHALQAGQIMVSQLHGAQISAEELECKSGNLIVKNIALPEGFIEDIVERVRTTDRSQLLTVETQTSLQASSEERSPAREVVPPPKPPRQRDLEGSKRTAADTSDEIALQQLRNYDEETQTDPLAYPTHMNVPPPVYATTEYLQSLPPLGFYNLRRADEPPYSGSADGNEANAQQRRQQPHHHHHHHHNQMQQQTLLQQQQQHHHHMLHQSVAAPGGAVVVAIGTTQQNQNASLIQQQQQATSQNNNEDVKNSKNAATEKTQSYTNAIQALINNTNVRVKIADLGNACYDYHHFTDDIQTRQYRSIEVLLGAPYTYSADIWSTACLAFELATGDYLFDPHMGETYSRDEDHFAHIIELLGAIPPSVIFRGRNGLKHFTSYGSLRNITKLKPWSLLNVLIEKYDWDPIEAKKFSDFLLPMLEYNPVIRASAAECLNHPWLEQEEFV</sequence>
<feature type="compositionally biased region" description="Acidic residues" evidence="9">
    <location>
        <begin position="2023"/>
        <end position="2033"/>
    </location>
</feature>
<feature type="region of interest" description="Disordered" evidence="9">
    <location>
        <begin position="800"/>
        <end position="844"/>
    </location>
</feature>
<dbReference type="GO" id="GO:0000245">
    <property type="term" value="P:spliceosomal complex assembly"/>
    <property type="evidence" value="ECO:0007669"/>
    <property type="project" value="TreeGrafter"/>
</dbReference>
<feature type="region of interest" description="Disordered" evidence="9">
    <location>
        <begin position="393"/>
        <end position="416"/>
    </location>
</feature>
<feature type="compositionally biased region" description="Basic and acidic residues" evidence="9">
    <location>
        <begin position="1839"/>
        <end position="1853"/>
    </location>
</feature>
<feature type="region of interest" description="Disordered" evidence="9">
    <location>
        <begin position="2399"/>
        <end position="2418"/>
    </location>
</feature>
<feature type="region of interest" description="Disordered" evidence="9">
    <location>
        <begin position="2093"/>
        <end position="2160"/>
    </location>
</feature>
<dbReference type="OrthoDB" id="2649at2759"/>
<feature type="compositionally biased region" description="Acidic residues" evidence="9">
    <location>
        <begin position="2344"/>
        <end position="2354"/>
    </location>
</feature>
<evidence type="ECO:0000256" key="8">
    <source>
        <dbReference type="ARBA" id="ARBA00048679"/>
    </source>
</evidence>
<feature type="compositionally biased region" description="Acidic residues" evidence="9">
    <location>
        <begin position="2242"/>
        <end position="2252"/>
    </location>
</feature>
<feature type="compositionally biased region" description="Basic residues" evidence="9">
    <location>
        <begin position="2645"/>
        <end position="2656"/>
    </location>
</feature>
<dbReference type="GO" id="GO:0005737">
    <property type="term" value="C:cytoplasm"/>
    <property type="evidence" value="ECO:0007669"/>
    <property type="project" value="TreeGrafter"/>
</dbReference>
<dbReference type="PANTHER" id="PTHR47634">
    <property type="entry name" value="PROTEIN KINASE DOMAIN-CONTAINING PROTEIN-RELATED"/>
    <property type="match status" value="1"/>
</dbReference>
<comment type="catalytic activity">
    <reaction evidence="7">
        <text>L-threonyl-[protein] + ATP = O-phospho-L-threonyl-[protein] + ADP + H(+)</text>
        <dbReference type="Rhea" id="RHEA:46608"/>
        <dbReference type="Rhea" id="RHEA-COMP:11060"/>
        <dbReference type="Rhea" id="RHEA-COMP:11605"/>
        <dbReference type="ChEBI" id="CHEBI:15378"/>
        <dbReference type="ChEBI" id="CHEBI:30013"/>
        <dbReference type="ChEBI" id="CHEBI:30616"/>
        <dbReference type="ChEBI" id="CHEBI:61977"/>
        <dbReference type="ChEBI" id="CHEBI:456216"/>
        <dbReference type="EC" id="2.7.11.1"/>
    </reaction>
</comment>
<gene>
    <name evidence="11" type="primary">SRPK2</name>
</gene>
<feature type="compositionally biased region" description="Basic residues" evidence="9">
    <location>
        <begin position="1666"/>
        <end position="1675"/>
    </location>
</feature>
<dbReference type="GO" id="GO:0004674">
    <property type="term" value="F:protein serine/threonine kinase activity"/>
    <property type="evidence" value="ECO:0007669"/>
    <property type="project" value="UniProtKB-KW"/>
</dbReference>
<dbReference type="PANTHER" id="PTHR47634:SF9">
    <property type="entry name" value="PROTEIN KINASE DOMAIN-CONTAINING PROTEIN-RELATED"/>
    <property type="match status" value="1"/>
</dbReference>
<dbReference type="Pfam" id="PF00069">
    <property type="entry name" value="Pkinase"/>
    <property type="match status" value="1"/>
</dbReference>
<name>A0A034V443_BACDO</name>
<feature type="compositionally biased region" description="Low complexity" evidence="9">
    <location>
        <begin position="2699"/>
        <end position="2714"/>
    </location>
</feature>
<feature type="region of interest" description="Disordered" evidence="9">
    <location>
        <begin position="1153"/>
        <end position="1279"/>
    </location>
</feature>
<feature type="region of interest" description="Disordered" evidence="9">
    <location>
        <begin position="1"/>
        <end position="25"/>
    </location>
</feature>
<dbReference type="EC" id="2.7.11.1" evidence="1"/>
<feature type="compositionally biased region" description="Acidic residues" evidence="9">
    <location>
        <begin position="2285"/>
        <end position="2294"/>
    </location>
</feature>
<feature type="region of interest" description="Disordered" evidence="9">
    <location>
        <begin position="641"/>
        <end position="663"/>
    </location>
</feature>
<feature type="compositionally biased region" description="Polar residues" evidence="9">
    <location>
        <begin position="1326"/>
        <end position="1339"/>
    </location>
</feature>
<feature type="compositionally biased region" description="Acidic residues" evidence="9">
    <location>
        <begin position="641"/>
        <end position="655"/>
    </location>
</feature>
<evidence type="ECO:0000256" key="5">
    <source>
        <dbReference type="ARBA" id="ARBA00022777"/>
    </source>
</evidence>
<feature type="region of interest" description="Disordered" evidence="9">
    <location>
        <begin position="146"/>
        <end position="205"/>
    </location>
</feature>
<keyword evidence="4" id="KW-0547">Nucleotide-binding</keyword>
<feature type="compositionally biased region" description="Polar residues" evidence="9">
    <location>
        <begin position="400"/>
        <end position="416"/>
    </location>
</feature>
<feature type="region of interest" description="Disordered" evidence="9">
    <location>
        <begin position="2182"/>
        <end position="2387"/>
    </location>
</feature>
<evidence type="ECO:0000256" key="1">
    <source>
        <dbReference type="ARBA" id="ARBA00012513"/>
    </source>
</evidence>
<feature type="region of interest" description="Disordered" evidence="9">
    <location>
        <begin position="1795"/>
        <end position="1853"/>
    </location>
</feature>
<feature type="compositionally biased region" description="Basic and acidic residues" evidence="9">
    <location>
        <begin position="1258"/>
        <end position="1279"/>
    </location>
</feature>
<feature type="compositionally biased region" description="Acidic residues" evidence="9">
    <location>
        <begin position="348"/>
        <end position="360"/>
    </location>
</feature>
<dbReference type="InterPro" id="IPR051334">
    <property type="entry name" value="SRPK"/>
</dbReference>
<organism evidence="11">
    <name type="scientific">Bactrocera dorsalis</name>
    <name type="common">Oriental fruit fly</name>
    <name type="synonym">Dacus dorsalis</name>
    <dbReference type="NCBI Taxonomy" id="27457"/>
    <lineage>
        <taxon>Eukaryota</taxon>
        <taxon>Metazoa</taxon>
        <taxon>Ecdysozoa</taxon>
        <taxon>Arthropoda</taxon>
        <taxon>Hexapoda</taxon>
        <taxon>Insecta</taxon>
        <taxon>Pterygota</taxon>
        <taxon>Neoptera</taxon>
        <taxon>Endopterygota</taxon>
        <taxon>Diptera</taxon>
        <taxon>Brachycera</taxon>
        <taxon>Muscomorpha</taxon>
        <taxon>Tephritoidea</taxon>
        <taxon>Tephritidae</taxon>
        <taxon>Bactrocera</taxon>
        <taxon>Bactrocera</taxon>
    </lineage>
</organism>
<feature type="compositionally biased region" description="Basic and acidic residues" evidence="9">
    <location>
        <begin position="2258"/>
        <end position="2284"/>
    </location>
</feature>
<evidence type="ECO:0000259" key="10">
    <source>
        <dbReference type="PROSITE" id="PS50011"/>
    </source>
</evidence>
<feature type="region of interest" description="Disordered" evidence="9">
    <location>
        <begin position="1865"/>
        <end position="2051"/>
    </location>
</feature>
<feature type="region of interest" description="Disordered" evidence="9">
    <location>
        <begin position="1017"/>
        <end position="1116"/>
    </location>
</feature>
<feature type="compositionally biased region" description="Basic and acidic residues" evidence="9">
    <location>
        <begin position="2182"/>
        <end position="2216"/>
    </location>
</feature>
<feature type="compositionally biased region" description="Low complexity" evidence="9">
    <location>
        <begin position="146"/>
        <end position="168"/>
    </location>
</feature>
<feature type="region of interest" description="Disordered" evidence="9">
    <location>
        <begin position="341"/>
        <end position="372"/>
    </location>
</feature>
<feature type="region of interest" description="Disordered" evidence="9">
    <location>
        <begin position="2621"/>
        <end position="2677"/>
    </location>
</feature>
<feature type="compositionally biased region" description="Low complexity" evidence="9">
    <location>
        <begin position="75"/>
        <end position="115"/>
    </location>
</feature>
<evidence type="ECO:0000256" key="4">
    <source>
        <dbReference type="ARBA" id="ARBA00022741"/>
    </source>
</evidence>
<dbReference type="GO" id="GO:0005634">
    <property type="term" value="C:nucleus"/>
    <property type="evidence" value="ECO:0007669"/>
    <property type="project" value="TreeGrafter"/>
</dbReference>
<reference evidence="11" key="1">
    <citation type="journal article" date="2014" name="BMC Genomics">
        <title>Characterizing the developmental transcriptome of the oriental fruit fly, Bactrocera dorsalis (Diptera: Tephritidae) through comparative genomic analysis with Drosophila melanogaster utilizing modENCODE datasets.</title>
        <authorList>
            <person name="Geib S.M."/>
            <person name="Calla B."/>
            <person name="Hall B."/>
            <person name="Hou S."/>
            <person name="Manoukis N.C."/>
        </authorList>
    </citation>
    <scope>NUCLEOTIDE SEQUENCE</scope>
    <source>
        <strain evidence="11">Punador</strain>
    </source>
</reference>
<feature type="compositionally biased region" description="Low complexity" evidence="9">
    <location>
        <begin position="2657"/>
        <end position="2668"/>
    </location>
</feature>
<feature type="compositionally biased region" description="Basic and acidic residues" evidence="9">
    <location>
        <begin position="1420"/>
        <end position="1446"/>
    </location>
</feature>
<feature type="region of interest" description="Disordered" evidence="9">
    <location>
        <begin position="2699"/>
        <end position="2725"/>
    </location>
</feature>
<comment type="catalytic activity">
    <reaction evidence="8">
        <text>L-seryl-[protein] + ATP = O-phospho-L-seryl-[protein] + ADP + H(+)</text>
        <dbReference type="Rhea" id="RHEA:17989"/>
        <dbReference type="Rhea" id="RHEA-COMP:9863"/>
        <dbReference type="Rhea" id="RHEA-COMP:11604"/>
        <dbReference type="ChEBI" id="CHEBI:15378"/>
        <dbReference type="ChEBI" id="CHEBI:29999"/>
        <dbReference type="ChEBI" id="CHEBI:30616"/>
        <dbReference type="ChEBI" id="CHEBI:83421"/>
        <dbReference type="ChEBI" id="CHEBI:456216"/>
        <dbReference type="EC" id="2.7.11.1"/>
    </reaction>
</comment>
<dbReference type="SUPFAM" id="SSF56112">
    <property type="entry name" value="Protein kinase-like (PK-like)"/>
    <property type="match status" value="1"/>
</dbReference>
<feature type="compositionally biased region" description="Basic and acidic residues" evidence="9">
    <location>
        <begin position="1809"/>
        <end position="1827"/>
    </location>
</feature>
<dbReference type="Gene3D" id="1.10.510.10">
    <property type="entry name" value="Transferase(Phosphotransferase) domain 1"/>
    <property type="match status" value="1"/>
</dbReference>
<dbReference type="GO" id="GO:0005524">
    <property type="term" value="F:ATP binding"/>
    <property type="evidence" value="ECO:0007669"/>
    <property type="project" value="UniProtKB-KW"/>
</dbReference>
<feature type="compositionally biased region" description="Basic and acidic residues" evidence="9">
    <location>
        <begin position="1754"/>
        <end position="1764"/>
    </location>
</feature>
<proteinExistence type="predicted"/>
<feature type="compositionally biased region" description="Basic residues" evidence="9">
    <location>
        <begin position="7"/>
        <end position="22"/>
    </location>
</feature>
<evidence type="ECO:0000256" key="6">
    <source>
        <dbReference type="ARBA" id="ARBA00022840"/>
    </source>
</evidence>
<feature type="region of interest" description="Disordered" evidence="9">
    <location>
        <begin position="683"/>
        <end position="733"/>
    </location>
</feature>
<feature type="compositionally biased region" description="Basic and acidic residues" evidence="9">
    <location>
        <begin position="2003"/>
        <end position="2013"/>
    </location>
</feature>
<feature type="region of interest" description="Disordered" evidence="9">
    <location>
        <begin position="1307"/>
        <end position="1454"/>
    </location>
</feature>
<evidence type="ECO:0000256" key="7">
    <source>
        <dbReference type="ARBA" id="ARBA00047899"/>
    </source>
</evidence>
<feature type="compositionally biased region" description="Basic and acidic residues" evidence="9">
    <location>
        <begin position="2111"/>
        <end position="2125"/>
    </location>
</feature>
<keyword evidence="3" id="KW-0808">Transferase</keyword>
<evidence type="ECO:0000313" key="11">
    <source>
        <dbReference type="EMBL" id="JAC37264.1"/>
    </source>
</evidence>
<feature type="compositionally biased region" description="Basic and acidic residues" evidence="9">
    <location>
        <begin position="1982"/>
        <end position="1994"/>
    </location>
</feature>
<accession>A0A034V443</accession>
<feature type="compositionally biased region" description="Acidic residues" evidence="9">
    <location>
        <begin position="805"/>
        <end position="815"/>
    </location>
</feature>
<evidence type="ECO:0000256" key="9">
    <source>
        <dbReference type="SAM" id="MobiDB-lite"/>
    </source>
</evidence>
<feature type="compositionally biased region" description="Basic and acidic residues" evidence="9">
    <location>
        <begin position="1047"/>
        <end position="1093"/>
    </location>
</feature>
<feature type="compositionally biased region" description="Basic and acidic residues" evidence="9">
    <location>
        <begin position="2373"/>
        <end position="2387"/>
    </location>
</feature>
<feature type="compositionally biased region" description="Polar residues" evidence="9">
    <location>
        <begin position="169"/>
        <end position="179"/>
    </location>
</feature>
<feature type="region of interest" description="Disordered" evidence="9">
    <location>
        <begin position="74"/>
        <end position="115"/>
    </location>
</feature>
<dbReference type="GO" id="GO:0050684">
    <property type="term" value="P:regulation of mRNA processing"/>
    <property type="evidence" value="ECO:0007669"/>
    <property type="project" value="TreeGrafter"/>
</dbReference>
<feature type="compositionally biased region" description="Basic and acidic residues" evidence="9">
    <location>
        <begin position="1686"/>
        <end position="1695"/>
    </location>
</feature>
<feature type="region of interest" description="Disordered" evidence="9">
    <location>
        <begin position="2529"/>
        <end position="2574"/>
    </location>
</feature>
<dbReference type="PROSITE" id="PS50011">
    <property type="entry name" value="PROTEIN_KINASE_DOM"/>
    <property type="match status" value="1"/>
</dbReference>
<feature type="domain" description="Protein kinase" evidence="10">
    <location>
        <begin position="2515"/>
        <end position="2906"/>
    </location>
</feature>
<feature type="compositionally biased region" description="Polar residues" evidence="9">
    <location>
        <begin position="2529"/>
        <end position="2538"/>
    </location>
</feature>
<feature type="region of interest" description="Disordered" evidence="9">
    <location>
        <begin position="1602"/>
        <end position="1781"/>
    </location>
</feature>
<evidence type="ECO:0000256" key="2">
    <source>
        <dbReference type="ARBA" id="ARBA00022527"/>
    </source>
</evidence>
<feature type="compositionally biased region" description="Basic and acidic residues" evidence="9">
    <location>
        <begin position="816"/>
        <end position="842"/>
    </location>
</feature>
<feature type="compositionally biased region" description="Basic and acidic residues" evidence="9">
    <location>
        <begin position="2556"/>
        <end position="2567"/>
    </location>
</feature>
<feature type="compositionally biased region" description="Low complexity" evidence="9">
    <location>
        <begin position="1893"/>
        <end position="1902"/>
    </location>
</feature>
<evidence type="ECO:0000256" key="3">
    <source>
        <dbReference type="ARBA" id="ARBA00022679"/>
    </source>
</evidence>
<keyword evidence="5 11" id="KW-0418">Kinase</keyword>
<dbReference type="InterPro" id="IPR011009">
    <property type="entry name" value="Kinase-like_dom_sf"/>
</dbReference>
<feature type="compositionally biased region" description="Polar residues" evidence="9">
    <location>
        <begin position="1363"/>
        <end position="1395"/>
    </location>
</feature>
<dbReference type="EMBL" id="GAKP01021688">
    <property type="protein sequence ID" value="JAC37264.1"/>
    <property type="molecule type" value="Transcribed_RNA"/>
</dbReference>
<feature type="compositionally biased region" description="Polar residues" evidence="9">
    <location>
        <begin position="1652"/>
        <end position="1661"/>
    </location>
</feature>
<feature type="compositionally biased region" description="Acidic residues" evidence="9">
    <location>
        <begin position="2318"/>
        <end position="2337"/>
    </location>
</feature>